<dbReference type="InterPro" id="IPR007863">
    <property type="entry name" value="Peptidase_M16_C"/>
</dbReference>
<evidence type="ECO:0000259" key="9">
    <source>
        <dbReference type="Pfam" id="PF00675"/>
    </source>
</evidence>
<evidence type="ECO:0000256" key="7">
    <source>
        <dbReference type="ARBA" id="ARBA00023049"/>
    </source>
</evidence>
<keyword evidence="12" id="KW-1185">Reference proteome</keyword>
<dbReference type="SUPFAM" id="SSF63411">
    <property type="entry name" value="LuxS/MPP-like metallohydrolase"/>
    <property type="match status" value="2"/>
</dbReference>
<dbReference type="InterPro" id="IPR011765">
    <property type="entry name" value="Pept_M16_N"/>
</dbReference>
<dbReference type="Pfam" id="PF05193">
    <property type="entry name" value="Peptidase_M16_C"/>
    <property type="match status" value="1"/>
</dbReference>
<evidence type="ECO:0000256" key="5">
    <source>
        <dbReference type="ARBA" id="ARBA00022801"/>
    </source>
</evidence>
<dbReference type="GO" id="GO:0006508">
    <property type="term" value="P:proteolysis"/>
    <property type="evidence" value="ECO:0007669"/>
    <property type="project" value="UniProtKB-KW"/>
</dbReference>
<evidence type="ECO:0000256" key="2">
    <source>
        <dbReference type="ARBA" id="ARBA00007261"/>
    </source>
</evidence>
<proteinExistence type="inferred from homology"/>
<evidence type="ECO:0000259" key="10">
    <source>
        <dbReference type="Pfam" id="PF05193"/>
    </source>
</evidence>
<feature type="domain" description="Peptidase M16 C-terminal" evidence="10">
    <location>
        <begin position="186"/>
        <end position="368"/>
    </location>
</feature>
<organism evidence="11 12">
    <name type="scientific">Pararhodospirillum oryzae</name>
    <dbReference type="NCBI Taxonomy" id="478448"/>
    <lineage>
        <taxon>Bacteria</taxon>
        <taxon>Pseudomonadati</taxon>
        <taxon>Pseudomonadota</taxon>
        <taxon>Alphaproteobacteria</taxon>
        <taxon>Rhodospirillales</taxon>
        <taxon>Rhodospirillaceae</taxon>
        <taxon>Pararhodospirillum</taxon>
    </lineage>
</organism>
<dbReference type="PROSITE" id="PS00143">
    <property type="entry name" value="INSULINASE"/>
    <property type="match status" value="1"/>
</dbReference>
<dbReference type="Pfam" id="PF00675">
    <property type="entry name" value="Peptidase_M16"/>
    <property type="match status" value="1"/>
</dbReference>
<dbReference type="GO" id="GO:0004222">
    <property type="term" value="F:metalloendopeptidase activity"/>
    <property type="evidence" value="ECO:0007669"/>
    <property type="project" value="InterPro"/>
</dbReference>
<keyword evidence="5" id="KW-0378">Hydrolase</keyword>
<keyword evidence="7" id="KW-0482">Metalloprotease</keyword>
<dbReference type="InterPro" id="IPR050626">
    <property type="entry name" value="Peptidase_M16"/>
</dbReference>
<reference evidence="11 12" key="1">
    <citation type="submission" date="2019-07" db="EMBL/GenBank/DDBJ databases">
        <title>Whole genome shotgun sequence of Rhodospirillum oryzae NBRC 107573.</title>
        <authorList>
            <person name="Hosoyama A."/>
            <person name="Uohara A."/>
            <person name="Ohji S."/>
            <person name="Ichikawa N."/>
        </authorList>
    </citation>
    <scope>NUCLEOTIDE SEQUENCE [LARGE SCALE GENOMIC DNA]</scope>
    <source>
        <strain evidence="11 12">NBRC 107573</strain>
    </source>
</reference>
<evidence type="ECO:0000256" key="8">
    <source>
        <dbReference type="RuleBase" id="RU004447"/>
    </source>
</evidence>
<dbReference type="EMBL" id="BJZO01000088">
    <property type="protein sequence ID" value="GEO82565.1"/>
    <property type="molecule type" value="Genomic_DNA"/>
</dbReference>
<dbReference type="PANTHER" id="PTHR43690:SF17">
    <property type="entry name" value="PROTEIN YHJJ"/>
    <property type="match status" value="1"/>
</dbReference>
<gene>
    <name evidence="11" type="ORF">ROR02_26960</name>
</gene>
<keyword evidence="3" id="KW-0645">Protease</keyword>
<keyword evidence="4" id="KW-0479">Metal-binding</keyword>
<accession>A0A512HAV3</accession>
<evidence type="ECO:0000256" key="1">
    <source>
        <dbReference type="ARBA" id="ARBA00001947"/>
    </source>
</evidence>
<dbReference type="InterPro" id="IPR011249">
    <property type="entry name" value="Metalloenz_LuxS/M16"/>
</dbReference>
<comment type="cofactor">
    <cofactor evidence="1">
        <name>Zn(2+)</name>
        <dbReference type="ChEBI" id="CHEBI:29105"/>
    </cofactor>
</comment>
<sequence>MGLTLGLVAHPGPAPAQVFNPETFTLGNGLQVVVLPDHRAPVVHQMVWYKVGAADEPPGKTGLAHLLEHLMFKGTKSIPPGEFSRRIARNGGQDNAFTGDDYTAYYQSIARDRLELVMGMEADRMAHLRLSEDDFQTEREVVREERRQRTDTDPSALLGERLGQILWGTHPYHNPVIGWDDDLTRLTRADALDFYAHYYAPNNAVLIIAGDVDVARVRALAEKTFGAVAARPTPERRRPGTLPPAADVVVTMHHPQVHQPELSRLYVAPSRSADPQGFAPALAVLADLLGGGSTSRLYRALVVDQPLAVSVAAWYRTDALDFGTFTLGAVPHEGVETTALARALDDQIQRLLNEGVSDDEVARARHRLTAGLIYARDSLSEGARVLGSALSTGGSIDTVETWPDRIRAVTPDQVMAAARAVLGQRDHAVTGLLLPAVAALAPSPSASEPPASGDRP</sequence>
<evidence type="ECO:0000256" key="4">
    <source>
        <dbReference type="ARBA" id="ARBA00022723"/>
    </source>
</evidence>
<dbReference type="InterPro" id="IPR001431">
    <property type="entry name" value="Pept_M16_Zn_BS"/>
</dbReference>
<dbReference type="GO" id="GO:0046872">
    <property type="term" value="F:metal ion binding"/>
    <property type="evidence" value="ECO:0007669"/>
    <property type="project" value="UniProtKB-KW"/>
</dbReference>
<evidence type="ECO:0000313" key="12">
    <source>
        <dbReference type="Proteomes" id="UP000321567"/>
    </source>
</evidence>
<protein>
    <submittedName>
        <fullName evidence="11">Peptidase M16</fullName>
    </submittedName>
</protein>
<comment type="similarity">
    <text evidence="2 8">Belongs to the peptidase M16 family.</text>
</comment>
<dbReference type="Proteomes" id="UP000321567">
    <property type="component" value="Unassembled WGS sequence"/>
</dbReference>
<dbReference type="Gene3D" id="3.30.830.10">
    <property type="entry name" value="Metalloenzyme, LuxS/M16 peptidase-like"/>
    <property type="match status" value="2"/>
</dbReference>
<evidence type="ECO:0000256" key="3">
    <source>
        <dbReference type="ARBA" id="ARBA00022670"/>
    </source>
</evidence>
<keyword evidence="6" id="KW-0862">Zinc</keyword>
<evidence type="ECO:0000256" key="6">
    <source>
        <dbReference type="ARBA" id="ARBA00022833"/>
    </source>
</evidence>
<dbReference type="AlphaFoldDB" id="A0A512HAV3"/>
<feature type="domain" description="Peptidase M16 N-terminal" evidence="9">
    <location>
        <begin position="33"/>
        <end position="178"/>
    </location>
</feature>
<dbReference type="PANTHER" id="PTHR43690">
    <property type="entry name" value="NARDILYSIN"/>
    <property type="match status" value="1"/>
</dbReference>
<evidence type="ECO:0000313" key="11">
    <source>
        <dbReference type="EMBL" id="GEO82565.1"/>
    </source>
</evidence>
<comment type="caution">
    <text evidence="11">The sequence shown here is derived from an EMBL/GenBank/DDBJ whole genome shotgun (WGS) entry which is preliminary data.</text>
</comment>
<name>A0A512HAV3_9PROT</name>